<sequence length="233" mass="24465">MSPSSLRMSVGRGLVPHQGELVITPMSRQLRAGAVLLVLTSVALSGCTLPDVSMSPDFGAAPASTTAPPRTPEPEAPATVAVADPGPTRPVGDLDTGSTTRTVPAGDRTLVVDWWTSEPARQWRAADTKGVQLSAHLEGGDPDLEVLVTRFVATADDGTTRTTVAEDRGEFALQPPYGYGTALVLTPSAAGAGQVDLSVQFDLLVETEPGSGRYFRQTVLDSIVLPFLQEETQ</sequence>
<name>D2SFM3_GEOOG</name>
<evidence type="ECO:0000313" key="3">
    <source>
        <dbReference type="Proteomes" id="UP000001382"/>
    </source>
</evidence>
<evidence type="ECO:0000256" key="1">
    <source>
        <dbReference type="SAM" id="MobiDB-lite"/>
    </source>
</evidence>
<dbReference type="KEGG" id="gob:Gobs_2090"/>
<dbReference type="HOGENOM" id="CLU_1188591_0_0_11"/>
<dbReference type="eggNOG" id="ENOG5032WM3">
    <property type="taxonomic scope" value="Bacteria"/>
</dbReference>
<proteinExistence type="predicted"/>
<evidence type="ECO:0000313" key="2">
    <source>
        <dbReference type="EMBL" id="ADB74778.1"/>
    </source>
</evidence>
<dbReference type="Proteomes" id="UP000001382">
    <property type="component" value="Chromosome"/>
</dbReference>
<reference evidence="3" key="2">
    <citation type="submission" date="2010-01" db="EMBL/GenBank/DDBJ databases">
        <title>The complete genome of Geodermatophilus obscurus DSM 43160.</title>
        <authorList>
            <consortium name="US DOE Joint Genome Institute (JGI-PGF)"/>
            <person name="Lucas S."/>
            <person name="Copeland A."/>
            <person name="Lapidus A."/>
            <person name="Glavina del Rio T."/>
            <person name="Dalin E."/>
            <person name="Tice H."/>
            <person name="Bruce D."/>
            <person name="Goodwin L."/>
            <person name="Pitluck S."/>
            <person name="Kyrpides N."/>
            <person name="Mavromatis K."/>
            <person name="Ivanova N."/>
            <person name="Munk A.C."/>
            <person name="Brettin T."/>
            <person name="Detter J.C."/>
            <person name="Han C."/>
            <person name="Larimer F."/>
            <person name="Land M."/>
            <person name="Hauser L."/>
            <person name="Markowitz V."/>
            <person name="Cheng J.-F."/>
            <person name="Hugenholtz P."/>
            <person name="Woyke T."/>
            <person name="Wu D."/>
            <person name="Jando M."/>
            <person name="Schneider S."/>
            <person name="Klenk H.-P."/>
            <person name="Eisen J.A."/>
        </authorList>
    </citation>
    <scope>NUCLEOTIDE SEQUENCE [LARGE SCALE GENOMIC DNA]</scope>
    <source>
        <strain evidence="3">ATCC 25078 / DSM 43160 / JCM 3152 / KCC A-0152 / KCTC 9177 / NBRC 13315 / NRRL B-3577 / G-20</strain>
    </source>
</reference>
<dbReference type="EMBL" id="CP001867">
    <property type="protein sequence ID" value="ADB74778.1"/>
    <property type="molecule type" value="Genomic_DNA"/>
</dbReference>
<protein>
    <submittedName>
        <fullName evidence="2">Uncharacterized protein</fullName>
    </submittedName>
</protein>
<dbReference type="AlphaFoldDB" id="D2SFM3"/>
<organism evidence="2 3">
    <name type="scientific">Geodermatophilus obscurus (strain ATCC 25078 / DSM 43160 / JCM 3152 / CCUG 61914 / KCC A-0152 / KCTC 9177 / NBRC 13315 / NRRL B-3577 / G-20)</name>
    <dbReference type="NCBI Taxonomy" id="526225"/>
    <lineage>
        <taxon>Bacteria</taxon>
        <taxon>Bacillati</taxon>
        <taxon>Actinomycetota</taxon>
        <taxon>Actinomycetes</taxon>
        <taxon>Geodermatophilales</taxon>
        <taxon>Geodermatophilaceae</taxon>
        <taxon>Geodermatophilus</taxon>
    </lineage>
</organism>
<reference evidence="2 3" key="1">
    <citation type="journal article" date="2010" name="Stand. Genomic Sci.">
        <title>Complete genome sequence of Geodermatophilus obscurus type strain (G-20).</title>
        <authorList>
            <person name="Ivanova N."/>
            <person name="Sikorski J."/>
            <person name="Jando M."/>
            <person name="Munk C."/>
            <person name="Lapidus A."/>
            <person name="Glavina Del Rio T."/>
            <person name="Copeland A."/>
            <person name="Tice H."/>
            <person name="Cheng J.-F."/>
            <person name="Lucas S."/>
            <person name="Chen F."/>
            <person name="Nolan M."/>
            <person name="Bruce D."/>
            <person name="Goodwin L."/>
            <person name="Pitluck S."/>
            <person name="Mavromatis K."/>
            <person name="Mikhailova N."/>
            <person name="Pati A."/>
            <person name="Chen A."/>
            <person name="Palaniappan K."/>
            <person name="Land M."/>
            <person name="Hauser L."/>
            <person name="Chang Y.-J."/>
            <person name="Jeffries C.D."/>
            <person name="Meincke L."/>
            <person name="Brettin T."/>
            <person name="Detter J.C."/>
            <person name="Detter J.C."/>
            <person name="Rohde M."/>
            <person name="Goeker M."/>
            <person name="Bristow J."/>
            <person name="Eisen J.A."/>
            <person name="Markowitz V."/>
            <person name="Hugenholtz P."/>
            <person name="Kyrpides N.C."/>
            <person name="Klenk H.-P."/>
        </authorList>
    </citation>
    <scope>NUCLEOTIDE SEQUENCE [LARGE SCALE GENOMIC DNA]</scope>
    <source>
        <strain evidence="3">ATCC 25078 / DSM 43160 / JCM 3152 / KCC A-0152 / KCTC 9177 / NBRC 13315 / NRRL B-3577 / G-20</strain>
    </source>
</reference>
<feature type="region of interest" description="Disordered" evidence="1">
    <location>
        <begin position="60"/>
        <end position="103"/>
    </location>
</feature>
<gene>
    <name evidence="2" type="ordered locus">Gobs_2090</name>
</gene>
<accession>D2SFM3</accession>
<keyword evidence="3" id="KW-1185">Reference proteome</keyword>